<name>R9PPQ2_AGAAL</name>
<evidence type="ECO:0000256" key="1">
    <source>
        <dbReference type="SAM" id="MobiDB-lite"/>
    </source>
</evidence>
<protein>
    <submittedName>
        <fullName evidence="2">Uncharacterized protein</fullName>
    </submittedName>
</protein>
<reference evidence="2" key="1">
    <citation type="journal article" date="2013" name="Genome Announc.">
        <title>Draft Genome Sequence of Agarivorans albus Strain MKT 106T, an Agarolytic Marine Bacterium.</title>
        <authorList>
            <person name="Yasuike M."/>
            <person name="Nakamura Y."/>
            <person name="Kai W."/>
            <person name="Fujiwara A."/>
            <person name="Fukui Y."/>
            <person name="Satomi M."/>
            <person name="Sano M."/>
        </authorList>
    </citation>
    <scope>NUCLEOTIDE SEQUENCE [LARGE SCALE GENOMIC DNA]</scope>
</reference>
<sequence length="37" mass="4237">MHTEPSNKKGLRDAGLRTDNLVLIEPEQLPNYHSPQH</sequence>
<keyword evidence="3" id="KW-1185">Reference proteome</keyword>
<gene>
    <name evidence="2" type="ORF">AALB_3348</name>
</gene>
<evidence type="ECO:0000313" key="3">
    <source>
        <dbReference type="Proteomes" id="UP000014461"/>
    </source>
</evidence>
<dbReference type="AlphaFoldDB" id="R9PPQ2"/>
<dbReference type="Proteomes" id="UP000014461">
    <property type="component" value="Unassembled WGS sequence"/>
</dbReference>
<dbReference type="EMBL" id="BARX01000025">
    <property type="protein sequence ID" value="GAD03268.1"/>
    <property type="molecule type" value="Genomic_DNA"/>
</dbReference>
<evidence type="ECO:0000313" key="2">
    <source>
        <dbReference type="EMBL" id="GAD03268.1"/>
    </source>
</evidence>
<comment type="caution">
    <text evidence="2">The sequence shown here is derived from an EMBL/GenBank/DDBJ whole genome shotgun (WGS) entry which is preliminary data.</text>
</comment>
<feature type="region of interest" description="Disordered" evidence="1">
    <location>
        <begin position="1"/>
        <end position="37"/>
    </location>
</feature>
<feature type="compositionally biased region" description="Basic and acidic residues" evidence="1">
    <location>
        <begin position="1"/>
        <end position="16"/>
    </location>
</feature>
<accession>R9PPQ2</accession>
<proteinExistence type="predicted"/>
<organism evidence="2 3">
    <name type="scientific">Agarivorans albus MKT 106</name>
    <dbReference type="NCBI Taxonomy" id="1331007"/>
    <lineage>
        <taxon>Bacteria</taxon>
        <taxon>Pseudomonadati</taxon>
        <taxon>Pseudomonadota</taxon>
        <taxon>Gammaproteobacteria</taxon>
        <taxon>Alteromonadales</taxon>
        <taxon>Alteromonadaceae</taxon>
        <taxon>Agarivorans</taxon>
    </lineage>
</organism>